<comment type="caution">
    <text evidence="6">The sequence shown here is derived from an EMBL/GenBank/DDBJ whole genome shotgun (WGS) entry which is preliminary data.</text>
</comment>
<keyword evidence="4" id="KW-0472">Membrane</keyword>
<comment type="similarity">
    <text evidence="2">Belongs to the BORCS7 family.</text>
</comment>
<reference evidence="6 7" key="1">
    <citation type="journal article" date="2015" name="Genome Biol. Evol.">
        <title>Comparative Genomics of a Bacterivorous Green Alga Reveals Evolutionary Causalities and Consequences of Phago-Mixotrophic Mode of Nutrition.</title>
        <authorList>
            <person name="Burns J.A."/>
            <person name="Paasch A."/>
            <person name="Narechania A."/>
            <person name="Kim E."/>
        </authorList>
    </citation>
    <scope>NUCLEOTIDE SEQUENCE [LARGE SCALE GENOMIC DNA]</scope>
    <source>
        <strain evidence="6 7">PLY_AMNH</strain>
    </source>
</reference>
<organism evidence="6 7">
    <name type="scientific">Cymbomonas tetramitiformis</name>
    <dbReference type="NCBI Taxonomy" id="36881"/>
    <lineage>
        <taxon>Eukaryota</taxon>
        <taxon>Viridiplantae</taxon>
        <taxon>Chlorophyta</taxon>
        <taxon>Pyramimonadophyceae</taxon>
        <taxon>Pyramimonadales</taxon>
        <taxon>Pyramimonadaceae</taxon>
        <taxon>Cymbomonas</taxon>
    </lineage>
</organism>
<gene>
    <name evidence="6" type="ORF">CYMTET_31897</name>
</gene>
<evidence type="ECO:0000256" key="3">
    <source>
        <dbReference type="ARBA" id="ARBA00022295"/>
    </source>
</evidence>
<dbReference type="Proteomes" id="UP001190700">
    <property type="component" value="Unassembled WGS sequence"/>
</dbReference>
<comment type="subcellular location">
    <subcellularLocation>
        <location evidence="1">Lysosome membrane</location>
    </subcellularLocation>
</comment>
<accession>A0AAE0FG35</accession>
<evidence type="ECO:0000256" key="5">
    <source>
        <dbReference type="ARBA" id="ARBA00023228"/>
    </source>
</evidence>
<evidence type="ECO:0000313" key="6">
    <source>
        <dbReference type="EMBL" id="KAK3259089.1"/>
    </source>
</evidence>
<evidence type="ECO:0000256" key="1">
    <source>
        <dbReference type="ARBA" id="ARBA00004656"/>
    </source>
</evidence>
<protein>
    <recommendedName>
        <fullName evidence="3">BLOC-1-related complex subunit 7</fullName>
    </recommendedName>
</protein>
<dbReference type="GO" id="GO:0005765">
    <property type="term" value="C:lysosomal membrane"/>
    <property type="evidence" value="ECO:0007669"/>
    <property type="project" value="UniProtKB-SubCell"/>
</dbReference>
<keyword evidence="7" id="KW-1185">Reference proteome</keyword>
<evidence type="ECO:0000313" key="7">
    <source>
        <dbReference type="Proteomes" id="UP001190700"/>
    </source>
</evidence>
<name>A0AAE0FG35_9CHLO</name>
<evidence type="ECO:0000256" key="4">
    <source>
        <dbReference type="ARBA" id="ARBA00023136"/>
    </source>
</evidence>
<dbReference type="EMBL" id="LGRX02018999">
    <property type="protein sequence ID" value="KAK3259089.1"/>
    <property type="molecule type" value="Genomic_DNA"/>
</dbReference>
<dbReference type="AlphaFoldDB" id="A0AAE0FG35"/>
<dbReference type="InterPro" id="IPR032143">
    <property type="entry name" value="BORCS7"/>
</dbReference>
<dbReference type="Pfam" id="PF16088">
    <property type="entry name" value="BORCS7"/>
    <property type="match status" value="1"/>
</dbReference>
<keyword evidence="5" id="KW-0458">Lysosome</keyword>
<evidence type="ECO:0000256" key="2">
    <source>
        <dbReference type="ARBA" id="ARBA00005433"/>
    </source>
</evidence>
<sequence>MSRDGPYSLKRHLTDKGNSIIQDAARLTHILQKRSNSEALEKLPVTMAAKEHTISSTAKMLEKMPELLAKMDAALDGAKFRVDGCVHLQSRGSVGVRSDTRT</sequence>
<proteinExistence type="inferred from homology"/>